<dbReference type="InterPro" id="IPR050106">
    <property type="entry name" value="HistidinolP_aminotransfase"/>
</dbReference>
<dbReference type="CDD" id="cd00609">
    <property type="entry name" value="AAT_like"/>
    <property type="match status" value="1"/>
</dbReference>
<evidence type="ECO:0000256" key="4">
    <source>
        <dbReference type="ARBA" id="ARBA00011738"/>
    </source>
</evidence>
<dbReference type="InterPro" id="IPR004838">
    <property type="entry name" value="NHTrfase_class1_PyrdxlP-BS"/>
</dbReference>
<comment type="cofactor">
    <cofactor evidence="1 9">
        <name>pyridoxal 5'-phosphate</name>
        <dbReference type="ChEBI" id="CHEBI:597326"/>
    </cofactor>
</comment>
<evidence type="ECO:0000256" key="5">
    <source>
        <dbReference type="ARBA" id="ARBA00022576"/>
    </source>
</evidence>
<dbReference type="EC" id="2.6.1.9" evidence="9"/>
<dbReference type="KEGG" id="mbat:BN1208_0718"/>
<comment type="catalytic activity">
    <reaction evidence="8 9">
        <text>L-histidinol phosphate + 2-oxoglutarate = 3-(imidazol-4-yl)-2-oxopropyl phosphate + L-glutamate</text>
        <dbReference type="Rhea" id="RHEA:23744"/>
        <dbReference type="ChEBI" id="CHEBI:16810"/>
        <dbReference type="ChEBI" id="CHEBI:29985"/>
        <dbReference type="ChEBI" id="CHEBI:57766"/>
        <dbReference type="ChEBI" id="CHEBI:57980"/>
        <dbReference type="EC" id="2.6.1.9"/>
    </reaction>
</comment>
<dbReference type="GO" id="GO:0000105">
    <property type="term" value="P:L-histidine biosynthetic process"/>
    <property type="evidence" value="ECO:0007669"/>
    <property type="project" value="UniProtKB-UniRule"/>
</dbReference>
<evidence type="ECO:0000313" key="12">
    <source>
        <dbReference type="Proteomes" id="UP000064007"/>
    </source>
</evidence>
<evidence type="ECO:0000256" key="9">
    <source>
        <dbReference type="HAMAP-Rule" id="MF_01023"/>
    </source>
</evidence>
<dbReference type="EMBL" id="LN827929">
    <property type="protein sequence ID" value="CEZ19604.1"/>
    <property type="molecule type" value="Genomic_DNA"/>
</dbReference>
<comment type="subunit">
    <text evidence="4 9">Homodimer.</text>
</comment>
<accession>A0A0D6EVX9</accession>
<name>A0A0D6EVX9_9PROT</name>
<dbReference type="InterPro" id="IPR015421">
    <property type="entry name" value="PyrdxlP-dep_Trfase_major"/>
</dbReference>
<comment type="similarity">
    <text evidence="3 9">Belongs to the class-II pyridoxal-phosphate-dependent aminotransferase family. Histidinol-phosphate aminotransferase subfamily.</text>
</comment>
<evidence type="ECO:0000256" key="7">
    <source>
        <dbReference type="ARBA" id="ARBA00022898"/>
    </source>
</evidence>
<evidence type="ECO:0000256" key="3">
    <source>
        <dbReference type="ARBA" id="ARBA00007970"/>
    </source>
</evidence>
<protein>
    <recommendedName>
        <fullName evidence="9">Histidinol-phosphate aminotransferase</fullName>
        <ecNumber evidence="9">2.6.1.9</ecNumber>
    </recommendedName>
    <alternativeName>
        <fullName evidence="9">Imidazole acetol-phosphate transaminase</fullName>
    </alternativeName>
</protein>
<dbReference type="PANTHER" id="PTHR43643">
    <property type="entry name" value="HISTIDINOL-PHOSPHATE AMINOTRANSFERASE 2"/>
    <property type="match status" value="1"/>
</dbReference>
<feature type="modified residue" description="N6-(pyridoxal phosphate)lysine" evidence="9">
    <location>
        <position position="228"/>
    </location>
</feature>
<dbReference type="InterPro" id="IPR004839">
    <property type="entry name" value="Aminotransferase_I/II_large"/>
</dbReference>
<dbReference type="InterPro" id="IPR015424">
    <property type="entry name" value="PyrdxlP-dep_Trfase"/>
</dbReference>
<dbReference type="InterPro" id="IPR015422">
    <property type="entry name" value="PyrdxlP-dep_Trfase_small"/>
</dbReference>
<organism evidence="11 12">
    <name type="scientific">Candidatus Methylopumilus planktonicus</name>
    <dbReference type="NCBI Taxonomy" id="1581557"/>
    <lineage>
        <taxon>Bacteria</taxon>
        <taxon>Pseudomonadati</taxon>
        <taxon>Pseudomonadota</taxon>
        <taxon>Betaproteobacteria</taxon>
        <taxon>Nitrosomonadales</taxon>
        <taxon>Methylophilaceae</taxon>
        <taxon>Candidatus Methylopumilus</taxon>
    </lineage>
</organism>
<keyword evidence="9" id="KW-0368">Histidine biosynthesis</keyword>
<proteinExistence type="inferred from homology"/>
<evidence type="ECO:0000256" key="8">
    <source>
        <dbReference type="ARBA" id="ARBA00047481"/>
    </source>
</evidence>
<dbReference type="HAMAP" id="MF_01023">
    <property type="entry name" value="HisC_aminotrans_2"/>
    <property type="match status" value="1"/>
</dbReference>
<evidence type="ECO:0000256" key="6">
    <source>
        <dbReference type="ARBA" id="ARBA00022679"/>
    </source>
</evidence>
<reference evidence="12" key="1">
    <citation type="submission" date="2014-12" db="EMBL/GenBank/DDBJ databases">
        <authorList>
            <person name="Salcher M.M."/>
        </authorList>
    </citation>
    <scope>NUCLEOTIDE SEQUENCE [LARGE SCALE GENOMIC DNA]</scope>
    <source>
        <strain evidence="12">MMS-10A-171</strain>
    </source>
</reference>
<evidence type="ECO:0000259" key="10">
    <source>
        <dbReference type="Pfam" id="PF00155"/>
    </source>
</evidence>
<dbReference type="STRING" id="1581557.BN1208_0718"/>
<dbReference type="Proteomes" id="UP000064007">
    <property type="component" value="Chromosome 1"/>
</dbReference>
<dbReference type="UniPathway" id="UPA00031">
    <property type="reaction ID" value="UER00012"/>
</dbReference>
<dbReference type="OrthoDB" id="9813612at2"/>
<dbReference type="GO" id="GO:0030170">
    <property type="term" value="F:pyridoxal phosphate binding"/>
    <property type="evidence" value="ECO:0007669"/>
    <property type="project" value="InterPro"/>
</dbReference>
<dbReference type="RefSeq" id="WP_046487941.1">
    <property type="nucleotide sequence ID" value="NZ_LN827929.1"/>
</dbReference>
<evidence type="ECO:0000313" key="11">
    <source>
        <dbReference type="EMBL" id="CEZ19604.1"/>
    </source>
</evidence>
<keyword evidence="7 9" id="KW-0663">Pyridoxal phosphate</keyword>
<dbReference type="Gene3D" id="3.90.1150.10">
    <property type="entry name" value="Aspartate Aminotransferase, domain 1"/>
    <property type="match status" value="1"/>
</dbReference>
<dbReference type="SUPFAM" id="SSF53383">
    <property type="entry name" value="PLP-dependent transferases"/>
    <property type="match status" value="1"/>
</dbReference>
<dbReference type="InterPro" id="IPR005861">
    <property type="entry name" value="HisP_aminotrans"/>
</dbReference>
<dbReference type="PANTHER" id="PTHR43643:SF3">
    <property type="entry name" value="HISTIDINOL-PHOSPHATE AMINOTRANSFERASE"/>
    <property type="match status" value="1"/>
</dbReference>
<feature type="domain" description="Aminotransferase class I/classII large" evidence="10">
    <location>
        <begin position="37"/>
        <end position="360"/>
    </location>
</feature>
<gene>
    <name evidence="9 11" type="primary">hisC</name>
    <name evidence="11" type="ORF">BN1208_0718</name>
</gene>
<dbReference type="Pfam" id="PF00155">
    <property type="entry name" value="Aminotran_1_2"/>
    <property type="match status" value="1"/>
</dbReference>
<keyword evidence="6 9" id="KW-0808">Transferase</keyword>
<dbReference type="HOGENOM" id="CLU_017584_3_3_4"/>
<sequence length="364" mass="40490">MSIQSLIPTYICDIAPYQGGKPISEVAREHHLEESSIVKLASNENPLGMSPKAREVILKSIDQIYRYPDGNAFRLKNAVSLKFNLHPESLIFGNGSNDILELASRTFLKVGDEVIFSQHAFAVYSLVTQAMGAIGVKVPAKDFAHDLAKMFAAISPKTKMIFIANPNNPTGTLISKEELKTFLTKVPSHIIVVLDEAYDEYLEIENKSESFSWLSQFSNLIISRSFSKAYGLAGLRVGFGVSDPEIIQFMNRVRQPFNVNSLAQDAAVAALMDEAFVSESKILNNNGKKQLESAFQRLKLSFIPTFGNFISFKVDKAPQVYEALLKAGIIVRPVANYEMPDYLRVSIGLKEENERFIQALEAII</sequence>
<comment type="pathway">
    <text evidence="2 9">Amino-acid biosynthesis; L-histidine biosynthesis; L-histidine from 5-phospho-alpha-D-ribose 1-diphosphate: step 7/9.</text>
</comment>
<dbReference type="NCBIfam" id="TIGR01141">
    <property type="entry name" value="hisC"/>
    <property type="match status" value="1"/>
</dbReference>
<evidence type="ECO:0000256" key="1">
    <source>
        <dbReference type="ARBA" id="ARBA00001933"/>
    </source>
</evidence>
<dbReference type="PROSITE" id="PS00105">
    <property type="entry name" value="AA_TRANSFER_CLASS_1"/>
    <property type="match status" value="1"/>
</dbReference>
<dbReference type="GO" id="GO:0004400">
    <property type="term" value="F:histidinol-phosphate transaminase activity"/>
    <property type="evidence" value="ECO:0007669"/>
    <property type="project" value="UniProtKB-UniRule"/>
</dbReference>
<keyword evidence="12" id="KW-1185">Reference proteome</keyword>
<evidence type="ECO:0000256" key="2">
    <source>
        <dbReference type="ARBA" id="ARBA00005011"/>
    </source>
</evidence>
<keyword evidence="5 9" id="KW-0032">Aminotransferase</keyword>
<dbReference type="Gene3D" id="3.40.640.10">
    <property type="entry name" value="Type I PLP-dependent aspartate aminotransferase-like (Major domain)"/>
    <property type="match status" value="1"/>
</dbReference>
<dbReference type="AlphaFoldDB" id="A0A0D6EVX9"/>
<keyword evidence="9" id="KW-0028">Amino-acid biosynthesis</keyword>